<protein>
    <submittedName>
        <fullName evidence="1">Uncharacterized protein</fullName>
    </submittedName>
</protein>
<keyword evidence="2" id="KW-1185">Reference proteome</keyword>
<accession>A0AC60P1C8</accession>
<comment type="caution">
    <text evidence="1">The sequence shown here is derived from an EMBL/GenBank/DDBJ whole genome shotgun (WGS) entry which is preliminary data.</text>
</comment>
<feature type="non-terminal residue" evidence="1">
    <location>
        <position position="226"/>
    </location>
</feature>
<gene>
    <name evidence="1" type="ORF">HPB47_009649</name>
</gene>
<proteinExistence type="predicted"/>
<sequence length="226" mass="25167">MKMILWKADRRFLVANALVDSLPIIYCNDGFCELVGWTRAELMQRSCVCEFLHGPLTDPDAVATFRDALASMVERQTELLYYRKDGSKFLCSQVVAPIRNEDGDICMFIVNFEDVTDAPYKADEESSARVPPLPPPTVRPSWHSVGRSRSLRLRLPGSRRTSFALTSPPPLPEAVSEETSEETLALRPLEPTAEEAPGDCTPAAPVTPRTAVLALCDRTRELPYRA</sequence>
<reference evidence="1 2" key="1">
    <citation type="journal article" date="2020" name="Cell">
        <title>Large-Scale Comparative Analyses of Tick Genomes Elucidate Their Genetic Diversity and Vector Capacities.</title>
        <authorList>
            <consortium name="Tick Genome and Microbiome Consortium (TIGMIC)"/>
            <person name="Jia N."/>
            <person name="Wang J."/>
            <person name="Shi W."/>
            <person name="Du L."/>
            <person name="Sun Y."/>
            <person name="Zhan W."/>
            <person name="Jiang J.F."/>
            <person name="Wang Q."/>
            <person name="Zhang B."/>
            <person name="Ji P."/>
            <person name="Bell-Sakyi L."/>
            <person name="Cui X.M."/>
            <person name="Yuan T.T."/>
            <person name="Jiang B.G."/>
            <person name="Yang W.F."/>
            <person name="Lam T.T."/>
            <person name="Chang Q.C."/>
            <person name="Ding S.J."/>
            <person name="Wang X.J."/>
            <person name="Zhu J.G."/>
            <person name="Ruan X.D."/>
            <person name="Zhao L."/>
            <person name="Wei J.T."/>
            <person name="Ye R.Z."/>
            <person name="Que T.C."/>
            <person name="Du C.H."/>
            <person name="Zhou Y.H."/>
            <person name="Cheng J.X."/>
            <person name="Dai P.F."/>
            <person name="Guo W.B."/>
            <person name="Han X.H."/>
            <person name="Huang E.J."/>
            <person name="Li L.F."/>
            <person name="Wei W."/>
            <person name="Gao Y.C."/>
            <person name="Liu J.Z."/>
            <person name="Shao H.Z."/>
            <person name="Wang X."/>
            <person name="Wang C.C."/>
            <person name="Yang T.C."/>
            <person name="Huo Q.B."/>
            <person name="Li W."/>
            <person name="Chen H.Y."/>
            <person name="Chen S.E."/>
            <person name="Zhou L.G."/>
            <person name="Ni X.B."/>
            <person name="Tian J.H."/>
            <person name="Sheng Y."/>
            <person name="Liu T."/>
            <person name="Pan Y.S."/>
            <person name="Xia L.Y."/>
            <person name="Li J."/>
            <person name="Zhao F."/>
            <person name="Cao W.C."/>
        </authorList>
    </citation>
    <scope>NUCLEOTIDE SEQUENCE [LARGE SCALE GENOMIC DNA]</scope>
    <source>
        <strain evidence="1">Iper-2018</strain>
    </source>
</reference>
<evidence type="ECO:0000313" key="1">
    <source>
        <dbReference type="EMBL" id="KAG0413205.1"/>
    </source>
</evidence>
<name>A0AC60P1C8_IXOPE</name>
<organism evidence="1 2">
    <name type="scientific">Ixodes persulcatus</name>
    <name type="common">Taiga tick</name>
    <dbReference type="NCBI Taxonomy" id="34615"/>
    <lineage>
        <taxon>Eukaryota</taxon>
        <taxon>Metazoa</taxon>
        <taxon>Ecdysozoa</taxon>
        <taxon>Arthropoda</taxon>
        <taxon>Chelicerata</taxon>
        <taxon>Arachnida</taxon>
        <taxon>Acari</taxon>
        <taxon>Parasitiformes</taxon>
        <taxon>Ixodida</taxon>
        <taxon>Ixodoidea</taxon>
        <taxon>Ixodidae</taxon>
        <taxon>Ixodinae</taxon>
        <taxon>Ixodes</taxon>
    </lineage>
</organism>
<dbReference type="Proteomes" id="UP000805193">
    <property type="component" value="Unassembled WGS sequence"/>
</dbReference>
<dbReference type="EMBL" id="JABSTQ010011282">
    <property type="protein sequence ID" value="KAG0413205.1"/>
    <property type="molecule type" value="Genomic_DNA"/>
</dbReference>
<evidence type="ECO:0000313" key="2">
    <source>
        <dbReference type="Proteomes" id="UP000805193"/>
    </source>
</evidence>